<evidence type="ECO:0008006" key="5">
    <source>
        <dbReference type="Google" id="ProtNLM"/>
    </source>
</evidence>
<evidence type="ECO:0000256" key="1">
    <source>
        <dbReference type="ARBA" id="ARBA00004613"/>
    </source>
</evidence>
<dbReference type="AlphaFoldDB" id="A0AA48HAD5"/>
<dbReference type="InterPro" id="IPR050557">
    <property type="entry name" value="RTX_toxin/Mannuronan_C5-epim"/>
</dbReference>
<evidence type="ECO:0000313" key="4">
    <source>
        <dbReference type="Proteomes" id="UP001337723"/>
    </source>
</evidence>
<dbReference type="SUPFAM" id="SSF51120">
    <property type="entry name" value="beta-Roll"/>
    <property type="match status" value="1"/>
</dbReference>
<accession>A0AA48HAD5</accession>
<reference evidence="3 4" key="1">
    <citation type="submission" date="2023-01" db="EMBL/GenBank/DDBJ databases">
        <title>Complete genome sequence of Roseicyclus marinus strain Dej080120_10.</title>
        <authorList>
            <person name="Ueki S."/>
            <person name="Maruyama F."/>
        </authorList>
    </citation>
    <scope>NUCLEOTIDE SEQUENCE [LARGE SCALE GENOMIC DNA]</scope>
    <source>
        <strain evidence="3 4">Dej080120_10</strain>
    </source>
</reference>
<dbReference type="KEGG" id="rmai:MACH21_29140"/>
<dbReference type="SUPFAM" id="SSF51445">
    <property type="entry name" value="(Trans)glycosidases"/>
    <property type="match status" value="1"/>
</dbReference>
<evidence type="ECO:0000256" key="2">
    <source>
        <dbReference type="ARBA" id="ARBA00022525"/>
    </source>
</evidence>
<dbReference type="PANTHER" id="PTHR38340:SF1">
    <property type="entry name" value="S-LAYER PROTEIN"/>
    <property type="match status" value="1"/>
</dbReference>
<keyword evidence="4" id="KW-1185">Reference proteome</keyword>
<dbReference type="EMBL" id="AP027266">
    <property type="protein sequence ID" value="BDW86737.1"/>
    <property type="molecule type" value="Genomic_DNA"/>
</dbReference>
<sequence>MADLANPFFRGRDIDERMFGGNLVFSQDRLDGTFPLRAEQAGLEVIRYPGGHATEAFFDPANPEADSVTFVNDLGETVTLGLVTFSAFADYARLNELGAIIVLPVQRYLNAWHDAAGDRPGILTAEDVAALRSYTETVLASGVPIHAIEIGNEPCLSGVNDGDYGRIVNEMSVVVHDAIRDFEATATVPQGYVHPVLSLVMTPHFCTADTDGDGVASFEESLMERLGQLSPEALAHIEALTVHRYVSGDYTSIDLFQAPWMRAQQPVEMSGRDLEVIVTEWNISATQGGVSRWANATEEERAGIDTGLKHAGAVAAMFHEMAVHDVSMAAFWAVQQKNDVSFALREGTTADLRAGGHMFATLSENLQGMRAIELARPSPDFDLHAFADRDSQFLVINSRLDATQTMELDLKPLTGPVSGGWVRVMTAAEGQDPRDPNVDVVFEQIPLSEVLLDGKLILSLDPWEVAILSFEAGGDEMIADGSGTSLFGGNGDDLLIGSFRHETLHGGLHDDVIRAGGGRDTVLGGEGNDTLAGNWANDRLEGGLGDDVLFGQRGADTLHGDAGNDLLDGGMLRDVLHGGDGDDTLVGGRGHDLFWGGEGADVFRIRKGDQAWREPIHDFDATEDKVELLFEDLTFDDIFLSQEDSAAVISYGVGSLTLLDTKAEDLSEENFAFL</sequence>
<dbReference type="GO" id="GO:0005576">
    <property type="term" value="C:extracellular region"/>
    <property type="evidence" value="ECO:0007669"/>
    <property type="project" value="UniProtKB-SubCell"/>
</dbReference>
<dbReference type="InterPro" id="IPR011049">
    <property type="entry name" value="Serralysin-like_metalloprot_C"/>
</dbReference>
<organism evidence="3 4">
    <name type="scientific">Roseicyclus marinus</name>
    <dbReference type="NCBI Taxonomy" id="2161673"/>
    <lineage>
        <taxon>Bacteria</taxon>
        <taxon>Pseudomonadati</taxon>
        <taxon>Pseudomonadota</taxon>
        <taxon>Alphaproteobacteria</taxon>
        <taxon>Rhodobacterales</taxon>
        <taxon>Roseobacteraceae</taxon>
        <taxon>Roseicyclus</taxon>
    </lineage>
</organism>
<comment type="subcellular location">
    <subcellularLocation>
        <location evidence="1">Secreted</location>
    </subcellularLocation>
</comment>
<proteinExistence type="predicted"/>
<dbReference type="Pfam" id="PF00353">
    <property type="entry name" value="HemolysinCabind"/>
    <property type="match status" value="3"/>
</dbReference>
<dbReference type="PANTHER" id="PTHR38340">
    <property type="entry name" value="S-LAYER PROTEIN"/>
    <property type="match status" value="1"/>
</dbReference>
<dbReference type="InterPro" id="IPR001343">
    <property type="entry name" value="Hemolysn_Ca-bd"/>
</dbReference>
<protein>
    <recommendedName>
        <fullName evidence="5">Hemolysin type calcium-binding protein</fullName>
    </recommendedName>
</protein>
<gene>
    <name evidence="3" type="ORF">MACH21_29140</name>
</gene>
<dbReference type="PROSITE" id="PS00330">
    <property type="entry name" value="HEMOLYSIN_CALCIUM"/>
    <property type="match status" value="1"/>
</dbReference>
<name>A0AA48HAD5_9RHOB</name>
<dbReference type="Proteomes" id="UP001337723">
    <property type="component" value="Chromosome"/>
</dbReference>
<evidence type="ECO:0000313" key="3">
    <source>
        <dbReference type="EMBL" id="BDW86737.1"/>
    </source>
</evidence>
<dbReference type="InterPro" id="IPR018511">
    <property type="entry name" value="Hemolysin-typ_Ca-bd_CS"/>
</dbReference>
<dbReference type="Gene3D" id="2.150.10.10">
    <property type="entry name" value="Serralysin-like metalloprotease, C-terminal"/>
    <property type="match status" value="2"/>
</dbReference>
<dbReference type="GO" id="GO:0005509">
    <property type="term" value="F:calcium ion binding"/>
    <property type="evidence" value="ECO:0007669"/>
    <property type="project" value="InterPro"/>
</dbReference>
<dbReference type="Gene3D" id="3.20.20.80">
    <property type="entry name" value="Glycosidases"/>
    <property type="match status" value="1"/>
</dbReference>
<keyword evidence="2" id="KW-0964">Secreted</keyword>
<dbReference type="InterPro" id="IPR017853">
    <property type="entry name" value="GH"/>
</dbReference>
<dbReference type="PRINTS" id="PR00313">
    <property type="entry name" value="CABNDNGRPT"/>
</dbReference>
<dbReference type="RefSeq" id="WP_338272752.1">
    <property type="nucleotide sequence ID" value="NZ_AP027266.1"/>
</dbReference>